<dbReference type="AlphaFoldDB" id="A0A9P4PRI6"/>
<protein>
    <submittedName>
        <fullName evidence="2">Uncharacterized protein</fullName>
    </submittedName>
</protein>
<feature type="region of interest" description="Disordered" evidence="1">
    <location>
        <begin position="156"/>
        <end position="225"/>
    </location>
</feature>
<dbReference type="EMBL" id="MU001496">
    <property type="protein sequence ID" value="KAF2448033.1"/>
    <property type="molecule type" value="Genomic_DNA"/>
</dbReference>
<keyword evidence="3" id="KW-1185">Reference proteome</keyword>
<name>A0A9P4PRI6_9PLEO</name>
<dbReference type="Proteomes" id="UP000799764">
    <property type="component" value="Unassembled WGS sequence"/>
</dbReference>
<sequence length="225" mass="24076">MGRVRRELHCGIAWRGGIASACVAVTQRELGRRAEKLNISCFRGAHQPTVSRTATRDEKHVHASSSTLPPRTRTTGARSARVEWFFVRFRPTASPHAASPSTALKHARTDPASRVIFPVALVGARTPKRCVSLPWVGRACACALSPGAGILQHEARDSAASLAPPDSVGGQDRAERESGPPPICWKAGRGPAVEDGNGGQDSRVAIPPSTHDFTHPFQTHHRTAA</sequence>
<evidence type="ECO:0000313" key="3">
    <source>
        <dbReference type="Proteomes" id="UP000799764"/>
    </source>
</evidence>
<evidence type="ECO:0000256" key="1">
    <source>
        <dbReference type="SAM" id="MobiDB-lite"/>
    </source>
</evidence>
<evidence type="ECO:0000313" key="2">
    <source>
        <dbReference type="EMBL" id="KAF2448033.1"/>
    </source>
</evidence>
<reference evidence="2" key="1">
    <citation type="journal article" date="2020" name="Stud. Mycol.">
        <title>101 Dothideomycetes genomes: a test case for predicting lifestyles and emergence of pathogens.</title>
        <authorList>
            <person name="Haridas S."/>
            <person name="Albert R."/>
            <person name="Binder M."/>
            <person name="Bloem J."/>
            <person name="Labutti K."/>
            <person name="Salamov A."/>
            <person name="Andreopoulos B."/>
            <person name="Baker S."/>
            <person name="Barry K."/>
            <person name="Bills G."/>
            <person name="Bluhm B."/>
            <person name="Cannon C."/>
            <person name="Castanera R."/>
            <person name="Culley D."/>
            <person name="Daum C."/>
            <person name="Ezra D."/>
            <person name="Gonzalez J."/>
            <person name="Henrissat B."/>
            <person name="Kuo A."/>
            <person name="Liang C."/>
            <person name="Lipzen A."/>
            <person name="Lutzoni F."/>
            <person name="Magnuson J."/>
            <person name="Mondo S."/>
            <person name="Nolan M."/>
            <person name="Ohm R."/>
            <person name="Pangilinan J."/>
            <person name="Park H.-J."/>
            <person name="Ramirez L."/>
            <person name="Alfaro M."/>
            <person name="Sun H."/>
            <person name="Tritt A."/>
            <person name="Yoshinaga Y."/>
            <person name="Zwiers L.-H."/>
            <person name="Turgeon B."/>
            <person name="Goodwin S."/>
            <person name="Spatafora J."/>
            <person name="Crous P."/>
            <person name="Grigoriev I."/>
        </authorList>
    </citation>
    <scope>NUCLEOTIDE SEQUENCE</scope>
    <source>
        <strain evidence="2">CBS 690.94</strain>
    </source>
</reference>
<comment type="caution">
    <text evidence="2">The sequence shown here is derived from an EMBL/GenBank/DDBJ whole genome shotgun (WGS) entry which is preliminary data.</text>
</comment>
<organism evidence="2 3">
    <name type="scientific">Karstenula rhodostoma CBS 690.94</name>
    <dbReference type="NCBI Taxonomy" id="1392251"/>
    <lineage>
        <taxon>Eukaryota</taxon>
        <taxon>Fungi</taxon>
        <taxon>Dikarya</taxon>
        <taxon>Ascomycota</taxon>
        <taxon>Pezizomycotina</taxon>
        <taxon>Dothideomycetes</taxon>
        <taxon>Pleosporomycetidae</taxon>
        <taxon>Pleosporales</taxon>
        <taxon>Massarineae</taxon>
        <taxon>Didymosphaeriaceae</taxon>
        <taxon>Karstenula</taxon>
    </lineage>
</organism>
<gene>
    <name evidence="2" type="ORF">P171DRAFT_441901</name>
</gene>
<feature type="compositionally biased region" description="Low complexity" evidence="1">
    <location>
        <begin position="64"/>
        <end position="74"/>
    </location>
</feature>
<feature type="region of interest" description="Disordered" evidence="1">
    <location>
        <begin position="50"/>
        <end position="74"/>
    </location>
</feature>
<accession>A0A9P4PRI6</accession>
<proteinExistence type="predicted"/>